<dbReference type="SUPFAM" id="SSF53300">
    <property type="entry name" value="vWA-like"/>
    <property type="match status" value="1"/>
</dbReference>
<feature type="transmembrane region" description="Helical" evidence="1">
    <location>
        <begin position="20"/>
        <end position="41"/>
    </location>
</feature>
<proteinExistence type="predicted"/>
<dbReference type="AlphaFoldDB" id="A0A3D9HRZ4"/>
<evidence type="ECO:0000256" key="1">
    <source>
        <dbReference type="SAM" id="Phobius"/>
    </source>
</evidence>
<dbReference type="PROSITE" id="PS50234">
    <property type="entry name" value="VWFA"/>
    <property type="match status" value="1"/>
</dbReference>
<dbReference type="OrthoDB" id="2630713at2"/>
<dbReference type="InterPro" id="IPR002035">
    <property type="entry name" value="VWF_A"/>
</dbReference>
<sequence>MTAQLARLTVYILRARPRVWCRVTAGMAICVLIAFFTPFSLQAQDAVNDRRGKCKSTDLVFVIDDTFSLKGAIYDMKLESQRLLDLLDEVSGGDFQIGLVTFKDFVEVDADLNAAPTPGEKKEVVRRIIHDLAASAGAAGPEASDEALRTVIFGLPAQGREQTGDFQGKFTARTKIIVLITDNLPGGFDDTFKDGEDDRAAAEVADAAFKRDILISSIYVPTSFYGLIPRVEDIMRDYALITGGLFAKVQNSGHGTADAIATIIDTCGRRPMV</sequence>
<organism evidence="3 4">
    <name type="scientific">Aestuariispira insulae</name>
    <dbReference type="NCBI Taxonomy" id="1461337"/>
    <lineage>
        <taxon>Bacteria</taxon>
        <taxon>Pseudomonadati</taxon>
        <taxon>Pseudomonadota</taxon>
        <taxon>Alphaproteobacteria</taxon>
        <taxon>Rhodospirillales</taxon>
        <taxon>Kiloniellaceae</taxon>
        <taxon>Aestuariispira</taxon>
    </lineage>
</organism>
<reference evidence="3 4" key="1">
    <citation type="submission" date="2018-07" db="EMBL/GenBank/DDBJ databases">
        <title>Genomic Encyclopedia of Type Strains, Phase III (KMG-III): the genomes of soil and plant-associated and newly described type strains.</title>
        <authorList>
            <person name="Whitman W."/>
        </authorList>
    </citation>
    <scope>NUCLEOTIDE SEQUENCE [LARGE SCALE GENOMIC DNA]</scope>
    <source>
        <strain evidence="3 4">CECT 8488</strain>
    </source>
</reference>
<protein>
    <recommendedName>
        <fullName evidence="2">VWFA domain-containing protein</fullName>
    </recommendedName>
</protein>
<name>A0A3D9HRZ4_9PROT</name>
<dbReference type="Gene3D" id="3.40.50.410">
    <property type="entry name" value="von Willebrand factor, type A domain"/>
    <property type="match status" value="1"/>
</dbReference>
<evidence type="ECO:0000313" key="4">
    <source>
        <dbReference type="Proteomes" id="UP000256845"/>
    </source>
</evidence>
<dbReference type="Proteomes" id="UP000256845">
    <property type="component" value="Unassembled WGS sequence"/>
</dbReference>
<accession>A0A3D9HRZ4</accession>
<keyword evidence="1" id="KW-1133">Transmembrane helix</keyword>
<dbReference type="RefSeq" id="WP_115935780.1">
    <property type="nucleotide sequence ID" value="NZ_QRDW01000002.1"/>
</dbReference>
<dbReference type="InterPro" id="IPR036465">
    <property type="entry name" value="vWFA_dom_sf"/>
</dbReference>
<keyword evidence="4" id="KW-1185">Reference proteome</keyword>
<gene>
    <name evidence="3" type="ORF">DFP90_102247</name>
</gene>
<dbReference type="EMBL" id="QRDW01000002">
    <property type="protein sequence ID" value="RED52229.1"/>
    <property type="molecule type" value="Genomic_DNA"/>
</dbReference>
<keyword evidence="1" id="KW-0472">Membrane</keyword>
<feature type="domain" description="VWFA" evidence="2">
    <location>
        <begin position="58"/>
        <end position="234"/>
    </location>
</feature>
<comment type="caution">
    <text evidence="3">The sequence shown here is derived from an EMBL/GenBank/DDBJ whole genome shotgun (WGS) entry which is preliminary data.</text>
</comment>
<evidence type="ECO:0000313" key="3">
    <source>
        <dbReference type="EMBL" id="RED52229.1"/>
    </source>
</evidence>
<keyword evidence="1" id="KW-0812">Transmembrane</keyword>
<evidence type="ECO:0000259" key="2">
    <source>
        <dbReference type="PROSITE" id="PS50234"/>
    </source>
</evidence>